<organism evidence="1 2">
    <name type="scientific">Daphnia magna</name>
    <dbReference type="NCBI Taxonomy" id="35525"/>
    <lineage>
        <taxon>Eukaryota</taxon>
        <taxon>Metazoa</taxon>
        <taxon>Ecdysozoa</taxon>
        <taxon>Arthropoda</taxon>
        <taxon>Crustacea</taxon>
        <taxon>Branchiopoda</taxon>
        <taxon>Diplostraca</taxon>
        <taxon>Cladocera</taxon>
        <taxon>Anomopoda</taxon>
        <taxon>Daphniidae</taxon>
        <taxon>Daphnia</taxon>
    </lineage>
</organism>
<protein>
    <submittedName>
        <fullName evidence="1">Uncharacterized protein</fullName>
    </submittedName>
</protein>
<proteinExistence type="predicted"/>
<gene>
    <name evidence="1" type="ORF">OUZ56_015622</name>
</gene>
<evidence type="ECO:0000313" key="1">
    <source>
        <dbReference type="EMBL" id="KAK4026620.1"/>
    </source>
</evidence>
<keyword evidence="2" id="KW-1185">Reference proteome</keyword>
<accession>A0ABR0ANJ9</accession>
<reference evidence="1 2" key="1">
    <citation type="journal article" date="2023" name="Nucleic Acids Res.">
        <title>The hologenome of Daphnia magna reveals possible DNA methylation and microbiome-mediated evolution of the host genome.</title>
        <authorList>
            <person name="Chaturvedi A."/>
            <person name="Li X."/>
            <person name="Dhandapani V."/>
            <person name="Marshall H."/>
            <person name="Kissane S."/>
            <person name="Cuenca-Cambronero M."/>
            <person name="Asole G."/>
            <person name="Calvet F."/>
            <person name="Ruiz-Romero M."/>
            <person name="Marangio P."/>
            <person name="Guigo R."/>
            <person name="Rago D."/>
            <person name="Mirbahai L."/>
            <person name="Eastwood N."/>
            <person name="Colbourne J.K."/>
            <person name="Zhou J."/>
            <person name="Mallon E."/>
            <person name="Orsini L."/>
        </authorList>
    </citation>
    <scope>NUCLEOTIDE SEQUENCE [LARGE SCALE GENOMIC DNA]</scope>
    <source>
        <strain evidence="1">LRV0_1</strain>
    </source>
</reference>
<name>A0ABR0ANJ9_9CRUS</name>
<comment type="caution">
    <text evidence="1">The sequence shown here is derived from an EMBL/GenBank/DDBJ whole genome shotgun (WGS) entry which is preliminary data.</text>
</comment>
<dbReference type="Proteomes" id="UP001234178">
    <property type="component" value="Unassembled WGS sequence"/>
</dbReference>
<sequence length="150" mass="17526">MSTFQLKKKFRCWAAPFSTRNVNCETSRNCRMKSFKVMPSCSSIGKEETDGSCAQFNQNNFEFQFVSQKRQQLLKSNQKDGQSRRNSAYVVLRHIQVMPASIEHFSLPETNDDCRVKLLFHELSDQLAQLSFAIRRRFSLGLEFFGIFEY</sequence>
<dbReference type="EMBL" id="JAOYFB010000038">
    <property type="protein sequence ID" value="KAK4026620.1"/>
    <property type="molecule type" value="Genomic_DNA"/>
</dbReference>
<evidence type="ECO:0000313" key="2">
    <source>
        <dbReference type="Proteomes" id="UP001234178"/>
    </source>
</evidence>